<dbReference type="KEGG" id="mlr:MELLADRAFT_91609"/>
<accession>F4RZN2</accession>
<keyword evidence="3" id="KW-1185">Reference proteome</keyword>
<organism evidence="3">
    <name type="scientific">Melampsora larici-populina (strain 98AG31 / pathotype 3-4-7)</name>
    <name type="common">Poplar leaf rust fungus</name>
    <dbReference type="NCBI Taxonomy" id="747676"/>
    <lineage>
        <taxon>Eukaryota</taxon>
        <taxon>Fungi</taxon>
        <taxon>Dikarya</taxon>
        <taxon>Basidiomycota</taxon>
        <taxon>Pucciniomycotina</taxon>
        <taxon>Pucciniomycetes</taxon>
        <taxon>Pucciniales</taxon>
        <taxon>Melampsoraceae</taxon>
        <taxon>Melampsora</taxon>
    </lineage>
</organism>
<evidence type="ECO:0000313" key="3">
    <source>
        <dbReference type="Proteomes" id="UP000001072"/>
    </source>
</evidence>
<feature type="compositionally biased region" description="Low complexity" evidence="1">
    <location>
        <begin position="70"/>
        <end position="88"/>
    </location>
</feature>
<feature type="region of interest" description="Disordered" evidence="1">
    <location>
        <begin position="63"/>
        <end position="153"/>
    </location>
</feature>
<dbReference type="AlphaFoldDB" id="F4RZN2"/>
<protein>
    <submittedName>
        <fullName evidence="2">Uncharacterized protein</fullName>
    </submittedName>
</protein>
<gene>
    <name evidence="2" type="ORF">MELLADRAFT_91609</name>
</gene>
<reference evidence="3" key="1">
    <citation type="journal article" date="2011" name="Proc. Natl. Acad. Sci. U.S.A.">
        <title>Obligate biotrophy features unraveled by the genomic analysis of rust fungi.</title>
        <authorList>
            <person name="Duplessis S."/>
            <person name="Cuomo C.A."/>
            <person name="Lin Y.-C."/>
            <person name="Aerts A."/>
            <person name="Tisserant E."/>
            <person name="Veneault-Fourrey C."/>
            <person name="Joly D.L."/>
            <person name="Hacquard S."/>
            <person name="Amselem J."/>
            <person name="Cantarel B.L."/>
            <person name="Chiu R."/>
            <person name="Coutinho P.M."/>
            <person name="Feau N."/>
            <person name="Field M."/>
            <person name="Frey P."/>
            <person name="Gelhaye E."/>
            <person name="Goldberg J."/>
            <person name="Grabherr M.G."/>
            <person name="Kodira C.D."/>
            <person name="Kohler A."/>
            <person name="Kuees U."/>
            <person name="Lindquist E.A."/>
            <person name="Lucas S.M."/>
            <person name="Mago R."/>
            <person name="Mauceli E."/>
            <person name="Morin E."/>
            <person name="Murat C."/>
            <person name="Pangilinan J.L."/>
            <person name="Park R."/>
            <person name="Pearson M."/>
            <person name="Quesneville H."/>
            <person name="Rouhier N."/>
            <person name="Sakthikumar S."/>
            <person name="Salamov A.A."/>
            <person name="Schmutz J."/>
            <person name="Selles B."/>
            <person name="Shapiro H."/>
            <person name="Tanguay P."/>
            <person name="Tuskan G.A."/>
            <person name="Henrissat B."/>
            <person name="Van de Peer Y."/>
            <person name="Rouze P."/>
            <person name="Ellis J.G."/>
            <person name="Dodds P.N."/>
            <person name="Schein J.E."/>
            <person name="Zhong S."/>
            <person name="Hamelin R.C."/>
            <person name="Grigoriev I.V."/>
            <person name="Szabo L.J."/>
            <person name="Martin F."/>
        </authorList>
    </citation>
    <scope>NUCLEOTIDE SEQUENCE [LARGE SCALE GENOMIC DNA]</scope>
    <source>
        <strain evidence="3">98AG31 / pathotype 3-4-7</strain>
    </source>
</reference>
<evidence type="ECO:0000313" key="2">
    <source>
        <dbReference type="EMBL" id="EGG02159.1"/>
    </source>
</evidence>
<dbReference type="InParanoid" id="F4RZN2"/>
<dbReference type="EMBL" id="GL883133">
    <property type="protein sequence ID" value="EGG02159.1"/>
    <property type="molecule type" value="Genomic_DNA"/>
</dbReference>
<name>F4RZN2_MELLP</name>
<feature type="compositionally biased region" description="Basic and acidic residues" evidence="1">
    <location>
        <begin position="15"/>
        <end position="26"/>
    </location>
</feature>
<dbReference type="GeneID" id="18935974"/>
<sequence length="153" mass="16674">MPTHDFPFGGGRPNASDDEHDLHNEPDISSFVENIQRAAIKQDLIRPTLDKVSAPPIVVKKVPAKRQPAKKPIAAPAKKGAAVPSKKATVVDAGETATVRKPTKRNPPQKAKVEAKARNSKWKGWALVKEQPPSIEDADVSEVNATGKRRRRV</sequence>
<evidence type="ECO:0000256" key="1">
    <source>
        <dbReference type="SAM" id="MobiDB-lite"/>
    </source>
</evidence>
<dbReference type="Proteomes" id="UP000001072">
    <property type="component" value="Unassembled WGS sequence"/>
</dbReference>
<dbReference type="RefSeq" id="XP_007414696.1">
    <property type="nucleotide sequence ID" value="XM_007414634.1"/>
</dbReference>
<feature type="region of interest" description="Disordered" evidence="1">
    <location>
        <begin position="1"/>
        <end position="26"/>
    </location>
</feature>
<dbReference type="VEuPathDB" id="FungiDB:MELLADRAFT_91609"/>
<dbReference type="HOGENOM" id="CLU_1713674_0_0_1"/>
<proteinExistence type="predicted"/>